<feature type="domain" description="HTH merR-type" evidence="2">
    <location>
        <begin position="19"/>
        <end position="89"/>
    </location>
</feature>
<keyword evidence="4" id="KW-1185">Reference proteome</keyword>
<gene>
    <name evidence="3" type="ORF">ORD21_14350</name>
</gene>
<keyword evidence="1" id="KW-0238">DNA-binding</keyword>
<dbReference type="Proteomes" id="UP001276150">
    <property type="component" value="Unassembled WGS sequence"/>
</dbReference>
<evidence type="ECO:0000256" key="1">
    <source>
        <dbReference type="ARBA" id="ARBA00023125"/>
    </source>
</evidence>
<accession>A0ABU4DTM4</accession>
<dbReference type="PANTHER" id="PTHR30204">
    <property type="entry name" value="REDOX-CYCLING DRUG-SENSING TRANSCRIPTIONAL ACTIVATOR SOXR"/>
    <property type="match status" value="1"/>
</dbReference>
<reference evidence="3 4" key="1">
    <citation type="submission" date="2022-11" db="EMBL/GenBank/DDBJ databases">
        <title>Deinococcus ZS9-10, Low Temperature and Draught-tolerating, UV-resistant Bacteria from Continental Antarctica.</title>
        <authorList>
            <person name="Cheng L."/>
        </authorList>
    </citation>
    <scope>NUCLEOTIDE SEQUENCE [LARGE SCALE GENOMIC DNA]</scope>
    <source>
        <strain evidence="3 4">ZS9-10</strain>
    </source>
</reference>
<evidence type="ECO:0000313" key="4">
    <source>
        <dbReference type="Proteomes" id="UP001276150"/>
    </source>
</evidence>
<dbReference type="Gene3D" id="1.10.1660.10">
    <property type="match status" value="1"/>
</dbReference>
<dbReference type="InterPro" id="IPR047057">
    <property type="entry name" value="MerR_fam"/>
</dbReference>
<sequence length="154" mass="17193">MLASPSEVRAMPHIPPTASMTISAFATASRLSLKALRLYDEPGLLPPERVDPDSGYRSYSARQLPQARLIGLLRQLGLSLHDIRAVLDARADQQPDLLRAHWAQAEAQHLQRRDLAHYLIHSLIQPTMNQQFTVQQRFVPSRSLPSPAACMSPI</sequence>
<name>A0ABU4DTM4_9DEIO</name>
<dbReference type="EMBL" id="JAPMIV010000035">
    <property type="protein sequence ID" value="MDV6375775.1"/>
    <property type="molecule type" value="Genomic_DNA"/>
</dbReference>
<proteinExistence type="predicted"/>
<dbReference type="RefSeq" id="WP_317641126.1">
    <property type="nucleotide sequence ID" value="NZ_JAPMIV010000035.1"/>
</dbReference>
<dbReference type="SMART" id="SM00422">
    <property type="entry name" value="HTH_MERR"/>
    <property type="match status" value="1"/>
</dbReference>
<protein>
    <submittedName>
        <fullName evidence="3">Helix-turn-helix domain-containing protein</fullName>
    </submittedName>
</protein>
<dbReference type="CDD" id="cd01107">
    <property type="entry name" value="HTH_BmrR"/>
    <property type="match status" value="1"/>
</dbReference>
<dbReference type="PROSITE" id="PS00552">
    <property type="entry name" value="HTH_MERR_1"/>
    <property type="match status" value="1"/>
</dbReference>
<dbReference type="PANTHER" id="PTHR30204:SF97">
    <property type="entry name" value="MERR FAMILY REGULATORY PROTEIN"/>
    <property type="match status" value="1"/>
</dbReference>
<dbReference type="SUPFAM" id="SSF46955">
    <property type="entry name" value="Putative DNA-binding domain"/>
    <property type="match status" value="1"/>
</dbReference>
<dbReference type="PROSITE" id="PS50937">
    <property type="entry name" value="HTH_MERR_2"/>
    <property type="match status" value="1"/>
</dbReference>
<dbReference type="InterPro" id="IPR000551">
    <property type="entry name" value="MerR-type_HTH_dom"/>
</dbReference>
<dbReference type="InterPro" id="IPR009061">
    <property type="entry name" value="DNA-bd_dom_put_sf"/>
</dbReference>
<dbReference type="Pfam" id="PF13411">
    <property type="entry name" value="MerR_1"/>
    <property type="match status" value="1"/>
</dbReference>
<evidence type="ECO:0000259" key="2">
    <source>
        <dbReference type="PROSITE" id="PS50937"/>
    </source>
</evidence>
<organism evidence="3 4">
    <name type="scientific">Deinococcus arenicola</name>
    <dbReference type="NCBI Taxonomy" id="2994950"/>
    <lineage>
        <taxon>Bacteria</taxon>
        <taxon>Thermotogati</taxon>
        <taxon>Deinococcota</taxon>
        <taxon>Deinococci</taxon>
        <taxon>Deinococcales</taxon>
        <taxon>Deinococcaceae</taxon>
        <taxon>Deinococcus</taxon>
    </lineage>
</organism>
<comment type="caution">
    <text evidence="3">The sequence shown here is derived from an EMBL/GenBank/DDBJ whole genome shotgun (WGS) entry which is preliminary data.</text>
</comment>
<evidence type="ECO:0000313" key="3">
    <source>
        <dbReference type="EMBL" id="MDV6375775.1"/>
    </source>
</evidence>